<reference evidence="2 3" key="1">
    <citation type="submission" date="2024-04" db="EMBL/GenBank/DDBJ databases">
        <title>Complete genome sequence of Bacillus mobilis strains derived from soil.</title>
        <authorList>
            <person name="Jung H."/>
            <person name="Choi S."/>
            <person name="Kim Y."/>
            <person name="Han J.A."/>
            <person name="Kim E.Y."/>
            <person name="Lee H.-S."/>
        </authorList>
    </citation>
    <scope>NUCLEOTIDE SEQUENCE [LARGE SCALE GENOMIC DNA]</scope>
    <source>
        <strain evidence="2 3">IMGN7</strain>
    </source>
</reference>
<dbReference type="InterPro" id="IPR050789">
    <property type="entry name" value="Diverse_Enzym_Activities"/>
</dbReference>
<dbReference type="SUPFAM" id="SSF56601">
    <property type="entry name" value="beta-lactamase/transpeptidase-like"/>
    <property type="match status" value="1"/>
</dbReference>
<evidence type="ECO:0000313" key="2">
    <source>
        <dbReference type="EMBL" id="WZF33072.1"/>
    </source>
</evidence>
<dbReference type="Proteomes" id="UP001485505">
    <property type="component" value="Chromosome"/>
</dbReference>
<evidence type="ECO:0000259" key="1">
    <source>
        <dbReference type="Pfam" id="PF00144"/>
    </source>
</evidence>
<sequence>MKTAEKLDLIIKEEYKNINGMLVVQKGDLIFEKYYNGHDPDDAFHIASVTKTIISALIGLCVDKGYIQSIDQKVMEFFPEYNINSSEITVRHLLTMTVPHPFVDWQEPLEELCTQQDWIQYKLNRIGNGGEIGHFKYSSAGAHLLSAIIMSVTGKNAREFANEYLFQPLGMSGIPNYNMKAFGFDDLFGKDVKGWVHDPNGNSTGGWGLTLTVKDMAKFGQLYLNEGIHNGKQILSKSWIKESIEMNQNQYGYLWWLREEAGIFSYCAMGDGGNVICCVPEKELVVAIASEVIPNAEDRWKLIRECILPYLKD</sequence>
<dbReference type="EC" id="3.-.-.-" evidence="2"/>
<dbReference type="EMBL" id="CP151108">
    <property type="protein sequence ID" value="WZF33072.1"/>
    <property type="molecule type" value="Genomic_DNA"/>
</dbReference>
<evidence type="ECO:0000313" key="3">
    <source>
        <dbReference type="Proteomes" id="UP001485505"/>
    </source>
</evidence>
<name>A0ABZ2VVD0_9BACI</name>
<dbReference type="PANTHER" id="PTHR43283:SF7">
    <property type="entry name" value="BETA-LACTAMASE-RELATED DOMAIN-CONTAINING PROTEIN"/>
    <property type="match status" value="1"/>
</dbReference>
<dbReference type="InterPro" id="IPR001466">
    <property type="entry name" value="Beta-lactam-related"/>
</dbReference>
<dbReference type="GO" id="GO:0016787">
    <property type="term" value="F:hydrolase activity"/>
    <property type="evidence" value="ECO:0007669"/>
    <property type="project" value="UniProtKB-KW"/>
</dbReference>
<keyword evidence="2" id="KW-0378">Hydrolase</keyword>
<dbReference type="RefSeq" id="WP_341519519.1">
    <property type="nucleotide sequence ID" value="NZ_CP151108.1"/>
</dbReference>
<proteinExistence type="predicted"/>
<protein>
    <submittedName>
        <fullName evidence="2">Serine hydrolase</fullName>
        <ecNumber evidence="2">3.-.-.-</ecNumber>
    </submittedName>
</protein>
<dbReference type="Gene3D" id="3.40.710.10">
    <property type="entry name" value="DD-peptidase/beta-lactamase superfamily"/>
    <property type="match status" value="1"/>
</dbReference>
<keyword evidence="3" id="KW-1185">Reference proteome</keyword>
<dbReference type="PANTHER" id="PTHR43283">
    <property type="entry name" value="BETA-LACTAMASE-RELATED"/>
    <property type="match status" value="1"/>
</dbReference>
<organism evidence="2 3">
    <name type="scientific">Bacillus paramobilis</name>
    <dbReference type="NCBI Taxonomy" id="2817477"/>
    <lineage>
        <taxon>Bacteria</taxon>
        <taxon>Bacillati</taxon>
        <taxon>Bacillota</taxon>
        <taxon>Bacilli</taxon>
        <taxon>Bacillales</taxon>
        <taxon>Bacillaceae</taxon>
        <taxon>Bacillus</taxon>
        <taxon>Bacillus cereus group</taxon>
    </lineage>
</organism>
<feature type="domain" description="Beta-lactamase-related" evidence="1">
    <location>
        <begin position="21"/>
        <end position="291"/>
    </location>
</feature>
<accession>A0ABZ2VVD0</accession>
<gene>
    <name evidence="2" type="ORF">AABL52_12215</name>
</gene>
<dbReference type="Pfam" id="PF00144">
    <property type="entry name" value="Beta-lactamase"/>
    <property type="match status" value="1"/>
</dbReference>
<dbReference type="InterPro" id="IPR012338">
    <property type="entry name" value="Beta-lactam/transpept-like"/>
</dbReference>